<feature type="transmembrane region" description="Helical" evidence="6">
    <location>
        <begin position="348"/>
        <end position="374"/>
    </location>
</feature>
<dbReference type="PANTHER" id="PTHR42893">
    <property type="entry name" value="PROTEIN DETOXIFICATION 44, CHLOROPLASTIC-RELATED"/>
    <property type="match status" value="1"/>
</dbReference>
<feature type="transmembrane region" description="Helical" evidence="6">
    <location>
        <begin position="676"/>
        <end position="699"/>
    </location>
</feature>
<dbReference type="AlphaFoldDB" id="A0A9W6BTW2"/>
<feature type="compositionally biased region" description="Low complexity" evidence="7">
    <location>
        <begin position="16"/>
        <end position="25"/>
    </location>
</feature>
<keyword evidence="3 6" id="KW-0812">Transmembrane</keyword>
<dbReference type="InterPro" id="IPR044644">
    <property type="entry name" value="DinF-like"/>
</dbReference>
<feature type="compositionally biased region" description="Low complexity" evidence="7">
    <location>
        <begin position="296"/>
        <end position="306"/>
    </location>
</feature>
<reference evidence="8 9" key="1">
    <citation type="journal article" date="2023" name="Commun. Biol.">
        <title>Reorganization of the ancestral sex-determining regions during the evolution of trioecy in Pleodorina starrii.</title>
        <authorList>
            <person name="Takahashi K."/>
            <person name="Suzuki S."/>
            <person name="Kawai-Toyooka H."/>
            <person name="Yamamoto K."/>
            <person name="Hamaji T."/>
            <person name="Ootsuki R."/>
            <person name="Yamaguchi H."/>
            <person name="Kawachi M."/>
            <person name="Higashiyama T."/>
            <person name="Nozaki H."/>
        </authorList>
    </citation>
    <scope>NUCLEOTIDE SEQUENCE [LARGE SCALE GENOMIC DNA]</scope>
    <source>
        <strain evidence="8 9">NIES-4479</strain>
    </source>
</reference>
<feature type="transmembrane region" description="Helical" evidence="6">
    <location>
        <begin position="394"/>
        <end position="417"/>
    </location>
</feature>
<feature type="transmembrane region" description="Helical" evidence="6">
    <location>
        <begin position="827"/>
        <end position="849"/>
    </location>
</feature>
<evidence type="ECO:0000256" key="6">
    <source>
        <dbReference type="RuleBase" id="RU004914"/>
    </source>
</evidence>
<dbReference type="Proteomes" id="UP001165080">
    <property type="component" value="Unassembled WGS sequence"/>
</dbReference>
<dbReference type="EMBL" id="BRXU01000020">
    <property type="protein sequence ID" value="GLC57895.1"/>
    <property type="molecule type" value="Genomic_DNA"/>
</dbReference>
<evidence type="ECO:0000313" key="8">
    <source>
        <dbReference type="EMBL" id="GLC57895.1"/>
    </source>
</evidence>
<keyword evidence="9" id="KW-1185">Reference proteome</keyword>
<feature type="transmembrane region" description="Helical" evidence="6">
    <location>
        <begin position="449"/>
        <end position="468"/>
    </location>
</feature>
<feature type="region of interest" description="Disordered" evidence="7">
    <location>
        <begin position="479"/>
        <end position="569"/>
    </location>
</feature>
<proteinExistence type="inferred from homology"/>
<dbReference type="OrthoDB" id="2126698at2759"/>
<protein>
    <recommendedName>
        <fullName evidence="6">Protein DETOXIFICATION</fullName>
    </recommendedName>
    <alternativeName>
        <fullName evidence="6">Multidrug and toxic compound extrusion protein</fullName>
    </alternativeName>
</protein>
<evidence type="ECO:0000256" key="1">
    <source>
        <dbReference type="ARBA" id="ARBA00004141"/>
    </source>
</evidence>
<feature type="transmembrane region" description="Helical" evidence="6">
    <location>
        <begin position="705"/>
        <end position="729"/>
    </location>
</feature>
<evidence type="ECO:0000256" key="3">
    <source>
        <dbReference type="ARBA" id="ARBA00022692"/>
    </source>
</evidence>
<dbReference type="Pfam" id="PF01554">
    <property type="entry name" value="MatE"/>
    <property type="match status" value="2"/>
</dbReference>
<feature type="region of interest" description="Disordered" evidence="7">
    <location>
        <begin position="1"/>
        <end position="25"/>
    </location>
</feature>
<feature type="region of interest" description="Disordered" evidence="7">
    <location>
        <begin position="185"/>
        <end position="306"/>
    </location>
</feature>
<organism evidence="8 9">
    <name type="scientific">Pleodorina starrii</name>
    <dbReference type="NCBI Taxonomy" id="330485"/>
    <lineage>
        <taxon>Eukaryota</taxon>
        <taxon>Viridiplantae</taxon>
        <taxon>Chlorophyta</taxon>
        <taxon>core chlorophytes</taxon>
        <taxon>Chlorophyceae</taxon>
        <taxon>CS clade</taxon>
        <taxon>Chlamydomonadales</taxon>
        <taxon>Volvocaceae</taxon>
        <taxon>Pleodorina</taxon>
    </lineage>
</organism>
<comment type="similarity">
    <text evidence="2 6">Belongs to the multi antimicrobial extrusion (MATE) (TC 2.A.66.1) family.</text>
</comment>
<sequence length="880" mass="86366">MTATSISCEQPRRRQSAAAVAGGDDGAATAKPGTATAAAAAAAAAAVAPAAVPASSTSPYGDLRALDREIFSIALPMLATLLADPIAGLVDSAYLARTGSVALAGVGVALSVFNTAAKLLTAPLLAVTTSAVAQAVGRQEAAAAAAAWKGGGGGGAAAAAAAAATTAAAAAAALAGTAAGSGRLAKEEAHNSGGDGASADATGGKEGKASRASTSYPESDRSATTGSSCDTSTSTSPSSVHVGRLISVGSCSTAAGHGDGDGGGEVASNNAPPPPRFPPPPPCPPLLPCHTVRTGTPSTSAPAAAAAATPTTATAVAPAAAAAASFPDEGGDDAAAAADAEANTVPRAVAACVFLAALLGSLLAGAMQAAAAWLVELWGVPPASPLYDPALGFLRVRAAGAPVTIVLLTLQGVFRGLQDTRTPFAATLLSSALNVALAPLLIFGARLGAAGAAAATVASQAITTGMLTRQLMRRLALLQLPPPPPLPPPPLPPPLSSPSPLSPPPLPPPPPPPPPHQHQHQLGPLQTQKLFQHQGRGLERAGGGGCEERQHQQQQQQQQQQYRTTRQQSGGGKLAQWGARCSWLAAVSDLLPLFKPTGLLVLRGASVMTVYAVATSVAARAGPEASAGHQLCFQVWLACSLLADALSVAAHSLMARDLGAGAVAGARQVAARVGELSLGLGLALAAGLALGGRALLGLFTADPEVVQLMTALVPIMAATQPAAVLAMAWDGILYGVGGFRYAAVAMALAALPAIAVMRMAGGLYGRVLGGGGGGATSDAAVEAAMAVAAGDSTTAAAMPTGPGPTAAAAAVAARIAALLAGDVRLGLVWSGLGVLMVVRWLAIAVPYIARWGPFRRLRDDAGGGGRLGGSHVARTGSCEV</sequence>
<feature type="compositionally biased region" description="Low complexity" evidence="7">
    <location>
        <begin position="222"/>
        <end position="239"/>
    </location>
</feature>
<comment type="caution">
    <text evidence="8">The sequence shown here is derived from an EMBL/GenBank/DDBJ whole genome shotgun (WGS) entry which is preliminary data.</text>
</comment>
<dbReference type="InterPro" id="IPR002528">
    <property type="entry name" value="MATE_fam"/>
</dbReference>
<accession>A0A9W6BTW2</accession>
<dbReference type="GO" id="GO:0016020">
    <property type="term" value="C:membrane"/>
    <property type="evidence" value="ECO:0007669"/>
    <property type="project" value="UniProtKB-SubCell"/>
</dbReference>
<name>A0A9W6BTW2_9CHLO</name>
<keyword evidence="5 6" id="KW-0472">Membrane</keyword>
<feature type="compositionally biased region" description="Low complexity" evidence="7">
    <location>
        <begin position="552"/>
        <end position="568"/>
    </location>
</feature>
<dbReference type="GO" id="GO:0042910">
    <property type="term" value="F:xenobiotic transmembrane transporter activity"/>
    <property type="evidence" value="ECO:0007669"/>
    <property type="project" value="InterPro"/>
</dbReference>
<evidence type="ECO:0000256" key="4">
    <source>
        <dbReference type="ARBA" id="ARBA00022989"/>
    </source>
</evidence>
<evidence type="ECO:0000256" key="5">
    <source>
        <dbReference type="ARBA" id="ARBA00023136"/>
    </source>
</evidence>
<feature type="compositionally biased region" description="Pro residues" evidence="7">
    <location>
        <begin position="271"/>
        <end position="287"/>
    </location>
</feature>
<gene>
    <name evidence="8" type="primary">PLEST010090</name>
    <name evidence="8" type="ORF">PLESTB_001286500</name>
</gene>
<evidence type="ECO:0000313" key="9">
    <source>
        <dbReference type="Proteomes" id="UP001165080"/>
    </source>
</evidence>
<comment type="subcellular location">
    <subcellularLocation>
        <location evidence="1">Membrane</location>
        <topology evidence="1">Multi-pass membrane protein</topology>
    </subcellularLocation>
</comment>
<evidence type="ECO:0000256" key="2">
    <source>
        <dbReference type="ARBA" id="ARBA00010199"/>
    </source>
</evidence>
<dbReference type="GO" id="GO:0015297">
    <property type="term" value="F:antiporter activity"/>
    <property type="evidence" value="ECO:0007669"/>
    <property type="project" value="InterPro"/>
</dbReference>
<keyword evidence="4 6" id="KW-1133">Transmembrane helix</keyword>
<feature type="transmembrane region" description="Helical" evidence="6">
    <location>
        <begin position="741"/>
        <end position="760"/>
    </location>
</feature>
<feature type="transmembrane region" description="Helical" evidence="6">
    <location>
        <begin position="424"/>
        <end position="443"/>
    </location>
</feature>
<comment type="caution">
    <text evidence="6">Lacks conserved residue(s) required for the propagation of feature annotation.</text>
</comment>
<evidence type="ECO:0000256" key="7">
    <source>
        <dbReference type="SAM" id="MobiDB-lite"/>
    </source>
</evidence>
<feature type="compositionally biased region" description="Pro residues" evidence="7">
    <location>
        <begin position="480"/>
        <end position="516"/>
    </location>
</feature>
<dbReference type="PANTHER" id="PTHR42893:SF46">
    <property type="entry name" value="PROTEIN DETOXIFICATION 44, CHLOROPLASTIC"/>
    <property type="match status" value="1"/>
</dbReference>